<dbReference type="GeneID" id="64624197"/>
<dbReference type="InterPro" id="IPR009057">
    <property type="entry name" value="Homeodomain-like_sf"/>
</dbReference>
<dbReference type="SUPFAM" id="SSF46689">
    <property type="entry name" value="Homeodomain-like"/>
    <property type="match status" value="1"/>
</dbReference>
<evidence type="ECO:0000313" key="1">
    <source>
        <dbReference type="EMBL" id="KAG1824885.1"/>
    </source>
</evidence>
<protein>
    <submittedName>
        <fullName evidence="1">Uncharacterized protein</fullName>
    </submittedName>
</protein>
<feature type="non-terminal residue" evidence="1">
    <location>
        <position position="1"/>
    </location>
</feature>
<sequence length="119" mass="13937">AAIYLYEHNLLNLQDILNCCRFSQWMWYHVLRLWRDTGDVANHPMGVHGCVHCLECEDIEYLLELVHDNLDYFLDELVSLTRTNSFISIHFTTVFNELKCAGMSQKKLKCIAEGEDLQL</sequence>
<evidence type="ECO:0000313" key="2">
    <source>
        <dbReference type="Proteomes" id="UP000807769"/>
    </source>
</evidence>
<gene>
    <name evidence="1" type="ORF">BJ212DRAFT_1261516</name>
</gene>
<name>A0A9P7EMC3_9AGAM</name>
<dbReference type="EMBL" id="JABBWG010000003">
    <property type="protein sequence ID" value="KAG1824885.1"/>
    <property type="molecule type" value="Genomic_DNA"/>
</dbReference>
<reference evidence="1" key="1">
    <citation type="journal article" date="2020" name="New Phytol.">
        <title>Comparative genomics reveals dynamic genome evolution in host specialist ectomycorrhizal fungi.</title>
        <authorList>
            <person name="Lofgren L.A."/>
            <person name="Nguyen N.H."/>
            <person name="Vilgalys R."/>
            <person name="Ruytinx J."/>
            <person name="Liao H.L."/>
            <person name="Branco S."/>
            <person name="Kuo A."/>
            <person name="LaButti K."/>
            <person name="Lipzen A."/>
            <person name="Andreopoulos W."/>
            <person name="Pangilinan J."/>
            <person name="Riley R."/>
            <person name="Hundley H."/>
            <person name="Na H."/>
            <person name="Barry K."/>
            <person name="Grigoriev I.V."/>
            <person name="Stajich J.E."/>
            <person name="Kennedy P.G."/>
        </authorList>
    </citation>
    <scope>NUCLEOTIDE SEQUENCE</scope>
    <source>
        <strain evidence="1">MN1</strain>
    </source>
</reference>
<accession>A0A9P7EMC3</accession>
<comment type="caution">
    <text evidence="1">The sequence shown here is derived from an EMBL/GenBank/DDBJ whole genome shotgun (WGS) entry which is preliminary data.</text>
</comment>
<dbReference type="OrthoDB" id="2994945at2759"/>
<proteinExistence type="predicted"/>
<dbReference type="Proteomes" id="UP000807769">
    <property type="component" value="Unassembled WGS sequence"/>
</dbReference>
<dbReference type="RefSeq" id="XP_041198602.1">
    <property type="nucleotide sequence ID" value="XM_041330180.1"/>
</dbReference>
<dbReference type="AlphaFoldDB" id="A0A9P7EMC3"/>
<keyword evidence="2" id="KW-1185">Reference proteome</keyword>
<organism evidence="1 2">
    <name type="scientific">Suillus subaureus</name>
    <dbReference type="NCBI Taxonomy" id="48587"/>
    <lineage>
        <taxon>Eukaryota</taxon>
        <taxon>Fungi</taxon>
        <taxon>Dikarya</taxon>
        <taxon>Basidiomycota</taxon>
        <taxon>Agaricomycotina</taxon>
        <taxon>Agaricomycetes</taxon>
        <taxon>Agaricomycetidae</taxon>
        <taxon>Boletales</taxon>
        <taxon>Suillineae</taxon>
        <taxon>Suillaceae</taxon>
        <taxon>Suillus</taxon>
    </lineage>
</organism>